<dbReference type="GO" id="GO:0030288">
    <property type="term" value="C:outer membrane-bounded periplasmic space"/>
    <property type="evidence" value="ECO:0007669"/>
    <property type="project" value="TreeGrafter"/>
</dbReference>
<dbReference type="SUPFAM" id="SSF53822">
    <property type="entry name" value="Periplasmic binding protein-like I"/>
    <property type="match status" value="1"/>
</dbReference>
<sequence length="375" mass="38286">MRSRTLAVLAASTGLALAVTACGANSSSGSGGSGSSGSNTAGSGAKVGVILPETASSARWEGFDHPLLEKALKAKGFDPIIQNAQGDDQKVSQLADQMLSQGVKVLILASTTGDVGAAVEKKAEAQGVPVIDYDRLNAGGSAAYYVSFDNVKVGTLQGQGLADALKGKPAGAQVIEIEGAPTDNNATLFNQGQQQVLKPLYDNGTLKKVNSQFIDKWDNQTGGQVFEQFLTANGGHVDGVLAANDGLAGAVITVLKKNNLNGKVPVTGQDATADGLKAILRGDQYMTVFKPIDKEANAAADLAAALINNSKADADKVANQKVTDPKTKREVASLLLDPQSITKDTVKDVIAAGAVPKGDVCTGDVAPLCASAGIN</sequence>
<name>A0A7W9KL32_9PSEU</name>
<dbReference type="Gene3D" id="3.40.50.2300">
    <property type="match status" value="2"/>
</dbReference>
<dbReference type="GO" id="GO:0030246">
    <property type="term" value="F:carbohydrate binding"/>
    <property type="evidence" value="ECO:0007669"/>
    <property type="project" value="TreeGrafter"/>
</dbReference>
<dbReference type="RefSeq" id="WP_184866450.1">
    <property type="nucleotide sequence ID" value="NZ_BAAAWY010000005.1"/>
</dbReference>
<feature type="domain" description="Periplasmic binding protein" evidence="4">
    <location>
        <begin position="50"/>
        <end position="309"/>
    </location>
</feature>
<keyword evidence="6" id="KW-1185">Reference proteome</keyword>
<evidence type="ECO:0000256" key="3">
    <source>
        <dbReference type="SAM" id="SignalP"/>
    </source>
</evidence>
<reference evidence="5 6" key="1">
    <citation type="submission" date="2020-08" db="EMBL/GenBank/DDBJ databases">
        <title>Sequencing the genomes of 1000 actinobacteria strains.</title>
        <authorList>
            <person name="Klenk H.-P."/>
        </authorList>
    </citation>
    <scope>NUCLEOTIDE SEQUENCE [LARGE SCALE GENOMIC DNA]</scope>
    <source>
        <strain evidence="5 6">DSM 43851</strain>
    </source>
</reference>
<feature type="chain" id="PRO_5031114917" evidence="3">
    <location>
        <begin position="24"/>
        <end position="375"/>
    </location>
</feature>
<dbReference type="InterPro" id="IPR050555">
    <property type="entry name" value="Bact_Solute-Bind_Prot2"/>
</dbReference>
<organism evidence="5 6">
    <name type="scientific">Kutzneria kofuensis</name>
    <dbReference type="NCBI Taxonomy" id="103725"/>
    <lineage>
        <taxon>Bacteria</taxon>
        <taxon>Bacillati</taxon>
        <taxon>Actinomycetota</taxon>
        <taxon>Actinomycetes</taxon>
        <taxon>Pseudonocardiales</taxon>
        <taxon>Pseudonocardiaceae</taxon>
        <taxon>Kutzneria</taxon>
    </lineage>
</organism>
<dbReference type="InterPro" id="IPR028082">
    <property type="entry name" value="Peripla_BP_I"/>
</dbReference>
<accession>A0A7W9KL32</accession>
<dbReference type="EMBL" id="JACHIR010000001">
    <property type="protein sequence ID" value="MBB5894539.1"/>
    <property type="molecule type" value="Genomic_DNA"/>
</dbReference>
<evidence type="ECO:0000256" key="1">
    <source>
        <dbReference type="ARBA" id="ARBA00004196"/>
    </source>
</evidence>
<comment type="caution">
    <text evidence="5">The sequence shown here is derived from an EMBL/GenBank/DDBJ whole genome shotgun (WGS) entry which is preliminary data.</text>
</comment>
<feature type="signal peptide" evidence="3">
    <location>
        <begin position="1"/>
        <end position="23"/>
    </location>
</feature>
<dbReference type="PROSITE" id="PS51257">
    <property type="entry name" value="PROKAR_LIPOPROTEIN"/>
    <property type="match status" value="1"/>
</dbReference>
<dbReference type="PANTHER" id="PTHR30036:SF1">
    <property type="entry name" value="D-XYLOSE-BINDING PERIPLASMIC PROTEIN"/>
    <property type="match status" value="1"/>
</dbReference>
<evidence type="ECO:0000313" key="5">
    <source>
        <dbReference type="EMBL" id="MBB5894539.1"/>
    </source>
</evidence>
<dbReference type="InterPro" id="IPR025997">
    <property type="entry name" value="SBP_2_dom"/>
</dbReference>
<keyword evidence="2 3" id="KW-0732">Signal</keyword>
<protein>
    <submittedName>
        <fullName evidence="5">D-xylose transport system substrate-binding protein</fullName>
    </submittedName>
</protein>
<dbReference type="PANTHER" id="PTHR30036">
    <property type="entry name" value="D-XYLOSE-BINDING PERIPLASMIC PROTEIN"/>
    <property type="match status" value="1"/>
</dbReference>
<gene>
    <name evidence="5" type="ORF">BJ998_005735</name>
</gene>
<proteinExistence type="predicted"/>
<evidence type="ECO:0000256" key="2">
    <source>
        <dbReference type="ARBA" id="ARBA00022729"/>
    </source>
</evidence>
<dbReference type="AlphaFoldDB" id="A0A7W9KL32"/>
<evidence type="ECO:0000259" key="4">
    <source>
        <dbReference type="Pfam" id="PF13407"/>
    </source>
</evidence>
<comment type="subcellular location">
    <subcellularLocation>
        <location evidence="1">Cell envelope</location>
    </subcellularLocation>
</comment>
<dbReference type="Pfam" id="PF13407">
    <property type="entry name" value="Peripla_BP_4"/>
    <property type="match status" value="1"/>
</dbReference>
<dbReference type="Proteomes" id="UP000585638">
    <property type="component" value="Unassembled WGS sequence"/>
</dbReference>
<evidence type="ECO:0000313" key="6">
    <source>
        <dbReference type="Proteomes" id="UP000585638"/>
    </source>
</evidence>